<dbReference type="InterPro" id="IPR027417">
    <property type="entry name" value="P-loop_NTPase"/>
</dbReference>
<gene>
    <name evidence="1" type="ORF">SAMN02745243_02433</name>
</gene>
<dbReference type="Gene3D" id="3.40.50.300">
    <property type="entry name" value="P-loop containing nucleotide triphosphate hydrolases"/>
    <property type="match status" value="1"/>
</dbReference>
<dbReference type="RefSeq" id="WP_073110816.1">
    <property type="nucleotide sequence ID" value="NZ_FQZY01000034.1"/>
</dbReference>
<accession>A0A1M6QIC1</accession>
<dbReference type="Proteomes" id="UP000184301">
    <property type="component" value="Unassembled WGS sequence"/>
</dbReference>
<dbReference type="STRING" id="1121950.SAMN02745243_02433"/>
<dbReference type="AlphaFoldDB" id="A0A1M6QIC1"/>
<keyword evidence="2" id="KW-1185">Reference proteome</keyword>
<keyword evidence="1" id="KW-0808">Transferase</keyword>
<keyword evidence="1" id="KW-0418">Kinase</keyword>
<protein>
    <submittedName>
        <fullName evidence="1">Cytidylate kinase-like family protein</fullName>
    </submittedName>
</protein>
<dbReference type="GO" id="GO:0016301">
    <property type="term" value="F:kinase activity"/>
    <property type="evidence" value="ECO:0007669"/>
    <property type="project" value="UniProtKB-KW"/>
</dbReference>
<organism evidence="1 2">
    <name type="scientific">Hespellia stercorisuis DSM 15480</name>
    <dbReference type="NCBI Taxonomy" id="1121950"/>
    <lineage>
        <taxon>Bacteria</taxon>
        <taxon>Bacillati</taxon>
        <taxon>Bacillota</taxon>
        <taxon>Clostridia</taxon>
        <taxon>Lachnospirales</taxon>
        <taxon>Lachnospiraceae</taxon>
        <taxon>Hespellia</taxon>
    </lineage>
</organism>
<name>A0A1M6QIC1_9FIRM</name>
<dbReference type="EMBL" id="FQZY01000034">
    <property type="protein sequence ID" value="SHK19803.1"/>
    <property type="molecule type" value="Genomic_DNA"/>
</dbReference>
<reference evidence="1 2" key="1">
    <citation type="submission" date="2016-11" db="EMBL/GenBank/DDBJ databases">
        <authorList>
            <person name="Jaros S."/>
            <person name="Januszkiewicz K."/>
            <person name="Wedrychowicz H."/>
        </authorList>
    </citation>
    <scope>NUCLEOTIDE SEQUENCE [LARGE SCALE GENOMIC DNA]</scope>
    <source>
        <strain evidence="1 2">DSM 15480</strain>
    </source>
</reference>
<dbReference type="Pfam" id="PF13189">
    <property type="entry name" value="Cytidylate_kin2"/>
    <property type="match status" value="1"/>
</dbReference>
<evidence type="ECO:0000313" key="2">
    <source>
        <dbReference type="Proteomes" id="UP000184301"/>
    </source>
</evidence>
<dbReference type="OrthoDB" id="9781180at2"/>
<evidence type="ECO:0000313" key="1">
    <source>
        <dbReference type="EMBL" id="SHK19803.1"/>
    </source>
</evidence>
<proteinExistence type="predicted"/>
<sequence length="212" mass="24169">MKQMKQKLVITINRQYGSMGGKVSAKVADKLGIKVFDDEIIDRASAKSGIKKDYFYQAERFAGIGSNESLIYSLVNRINEIENQEMMPNKELLQKIYSVQSTVIEELAEEQSCIIIDHVGCHVLSRHPKCVKVFTCAELSYRVSMAKKMLHLSDEQALAHIREIDGERKSYFEKYARHQWDNPESYDMSLNIRSMGIDAAADAIYAYANQLS</sequence>